<dbReference type="InterPro" id="IPR052156">
    <property type="entry name" value="BCAA_Transport_ATP-bd_LivF"/>
</dbReference>
<dbReference type="PROSITE" id="PS50893">
    <property type="entry name" value="ABC_TRANSPORTER_2"/>
    <property type="match status" value="1"/>
</dbReference>
<dbReference type="InterPro" id="IPR027417">
    <property type="entry name" value="P-loop_NTPase"/>
</dbReference>
<dbReference type="SMART" id="SM00382">
    <property type="entry name" value="AAA"/>
    <property type="match status" value="1"/>
</dbReference>
<dbReference type="InterPro" id="IPR003439">
    <property type="entry name" value="ABC_transporter-like_ATP-bd"/>
</dbReference>
<dbReference type="PANTHER" id="PTHR43820:SF4">
    <property type="entry name" value="HIGH-AFFINITY BRANCHED-CHAIN AMINO ACID TRANSPORT ATP-BINDING PROTEIN LIVF"/>
    <property type="match status" value="1"/>
</dbReference>
<dbReference type="GO" id="GO:0015807">
    <property type="term" value="P:L-amino acid transport"/>
    <property type="evidence" value="ECO:0007669"/>
    <property type="project" value="TreeGrafter"/>
</dbReference>
<reference evidence="7 8" key="1">
    <citation type="submission" date="2018-07" db="EMBL/GenBank/DDBJ databases">
        <title>Genome sequence of Rhodococcus rhodnii ATCC 35071 from Rhodnius prolixus.</title>
        <authorList>
            <person name="Patel V."/>
            <person name="Vogel K.J."/>
        </authorList>
    </citation>
    <scope>NUCLEOTIDE SEQUENCE [LARGE SCALE GENOMIC DNA]</scope>
    <source>
        <strain evidence="7 8">ATCC 35071</strain>
    </source>
</reference>
<dbReference type="PANTHER" id="PTHR43820">
    <property type="entry name" value="HIGH-AFFINITY BRANCHED-CHAIN AMINO ACID TRANSPORT ATP-BINDING PROTEIN LIVF"/>
    <property type="match status" value="1"/>
</dbReference>
<dbReference type="CDD" id="cd03224">
    <property type="entry name" value="ABC_TM1139_LivF_branched"/>
    <property type="match status" value="1"/>
</dbReference>
<organism evidence="7 8">
    <name type="scientific">Rhodococcus rhodnii</name>
    <dbReference type="NCBI Taxonomy" id="38312"/>
    <lineage>
        <taxon>Bacteria</taxon>
        <taxon>Bacillati</taxon>
        <taxon>Actinomycetota</taxon>
        <taxon>Actinomycetes</taxon>
        <taxon>Mycobacteriales</taxon>
        <taxon>Nocardiaceae</taxon>
        <taxon>Rhodococcus</taxon>
    </lineage>
</organism>
<name>A0A6P2CGQ5_9NOCA</name>
<dbReference type="PROSITE" id="PS00211">
    <property type="entry name" value="ABC_TRANSPORTER_1"/>
    <property type="match status" value="1"/>
</dbReference>
<evidence type="ECO:0000259" key="6">
    <source>
        <dbReference type="PROSITE" id="PS50893"/>
    </source>
</evidence>
<evidence type="ECO:0000313" key="8">
    <source>
        <dbReference type="Proteomes" id="UP000471120"/>
    </source>
</evidence>
<keyword evidence="5" id="KW-0029">Amino-acid transport</keyword>
<evidence type="ECO:0000256" key="2">
    <source>
        <dbReference type="ARBA" id="ARBA00022448"/>
    </source>
</evidence>
<dbReference type="SUPFAM" id="SSF52540">
    <property type="entry name" value="P-loop containing nucleoside triphosphate hydrolases"/>
    <property type="match status" value="1"/>
</dbReference>
<comment type="caution">
    <text evidence="7">The sequence shown here is derived from an EMBL/GenBank/DDBJ whole genome shotgun (WGS) entry which is preliminary data.</text>
</comment>
<evidence type="ECO:0000256" key="4">
    <source>
        <dbReference type="ARBA" id="ARBA00022840"/>
    </source>
</evidence>
<evidence type="ECO:0000256" key="3">
    <source>
        <dbReference type="ARBA" id="ARBA00022741"/>
    </source>
</evidence>
<comment type="similarity">
    <text evidence="1">Belongs to the ABC transporter superfamily.</text>
</comment>
<dbReference type="Gene3D" id="3.40.50.300">
    <property type="entry name" value="P-loop containing nucleotide triphosphate hydrolases"/>
    <property type="match status" value="1"/>
</dbReference>
<dbReference type="GO" id="GO:0015658">
    <property type="term" value="F:branched-chain amino acid transmembrane transporter activity"/>
    <property type="evidence" value="ECO:0007669"/>
    <property type="project" value="TreeGrafter"/>
</dbReference>
<feature type="domain" description="ABC transporter" evidence="6">
    <location>
        <begin position="6"/>
        <end position="235"/>
    </location>
</feature>
<dbReference type="AlphaFoldDB" id="A0A6P2CGQ5"/>
<sequence>MTRPLLELVGVRAGYGPVEVLHGVDLTLYGGEVLALMGPNGAGKTTLLKVCSGQLPATAGEVRIAGNAVTGADPAALARLGLCTIPEGRGIFPNLTVRENLWLATASGCTLAHIEAVAYERFPVLGSRRGQLAGTLSGGEQQMLALSRALATDPAILLLDELSMGLAPRVVGEMYEVVAALAQSGVTVLVAEQFARAVLPIADRAALVQQGRVVDVRPASEVETDLSASYQLTTEGGSR</sequence>
<accession>A0A6P2CGQ5</accession>
<dbReference type="RefSeq" id="WP_010837470.1">
    <property type="nucleotide sequence ID" value="NZ_QRCM01000001.1"/>
</dbReference>
<dbReference type="EMBL" id="QRCM01000001">
    <property type="protein sequence ID" value="TXG91944.1"/>
    <property type="molecule type" value="Genomic_DNA"/>
</dbReference>
<keyword evidence="4 7" id="KW-0067">ATP-binding</keyword>
<dbReference type="GO" id="GO:0016887">
    <property type="term" value="F:ATP hydrolysis activity"/>
    <property type="evidence" value="ECO:0007669"/>
    <property type="project" value="InterPro"/>
</dbReference>
<evidence type="ECO:0000313" key="7">
    <source>
        <dbReference type="EMBL" id="TXG91944.1"/>
    </source>
</evidence>
<keyword evidence="3" id="KW-0547">Nucleotide-binding</keyword>
<dbReference type="Proteomes" id="UP000471120">
    <property type="component" value="Unassembled WGS sequence"/>
</dbReference>
<evidence type="ECO:0000256" key="5">
    <source>
        <dbReference type="ARBA" id="ARBA00022970"/>
    </source>
</evidence>
<keyword evidence="2" id="KW-0813">Transport</keyword>
<dbReference type="Pfam" id="PF00005">
    <property type="entry name" value="ABC_tran"/>
    <property type="match status" value="1"/>
</dbReference>
<evidence type="ECO:0000256" key="1">
    <source>
        <dbReference type="ARBA" id="ARBA00005417"/>
    </source>
</evidence>
<gene>
    <name evidence="7" type="ORF">DW322_19350</name>
</gene>
<dbReference type="InterPro" id="IPR003593">
    <property type="entry name" value="AAA+_ATPase"/>
</dbReference>
<proteinExistence type="inferred from homology"/>
<dbReference type="InterPro" id="IPR017871">
    <property type="entry name" value="ABC_transporter-like_CS"/>
</dbReference>
<dbReference type="GO" id="GO:0005524">
    <property type="term" value="F:ATP binding"/>
    <property type="evidence" value="ECO:0007669"/>
    <property type="project" value="UniProtKB-KW"/>
</dbReference>
<protein>
    <submittedName>
        <fullName evidence="7">ABC transporter ATP-binding protein</fullName>
    </submittedName>
</protein>